<proteinExistence type="predicted"/>
<keyword evidence="2" id="KW-1185">Reference proteome</keyword>
<name>A0ACD3AEK2_9AGAR</name>
<sequence length="168" mass="17683">MQFTSTFSYITSALFASLAFQMTVVDALPTSSPLSDISTALSIISSTAKIIEWISHTNASLNFIGDLLDLRRDTIANPLWRRQAQNVQVVYCDTQIGDSCGGTCTVYNGPNICLEASHTSCLMASADVGFCDRDGCGGSCHDLSTCGTALGNGFCSTPGTASISVPFV</sequence>
<evidence type="ECO:0000313" key="1">
    <source>
        <dbReference type="EMBL" id="TFK64313.1"/>
    </source>
</evidence>
<gene>
    <name evidence="1" type="ORF">BDN72DRAFT_274566</name>
</gene>
<dbReference type="Proteomes" id="UP000308600">
    <property type="component" value="Unassembled WGS sequence"/>
</dbReference>
<protein>
    <submittedName>
        <fullName evidence="1">Uncharacterized protein</fullName>
    </submittedName>
</protein>
<reference evidence="1 2" key="1">
    <citation type="journal article" date="2019" name="Nat. Ecol. Evol.">
        <title>Megaphylogeny resolves global patterns of mushroom evolution.</title>
        <authorList>
            <person name="Varga T."/>
            <person name="Krizsan K."/>
            <person name="Foldi C."/>
            <person name="Dima B."/>
            <person name="Sanchez-Garcia M."/>
            <person name="Sanchez-Ramirez S."/>
            <person name="Szollosi G.J."/>
            <person name="Szarkandi J.G."/>
            <person name="Papp V."/>
            <person name="Albert L."/>
            <person name="Andreopoulos W."/>
            <person name="Angelini C."/>
            <person name="Antonin V."/>
            <person name="Barry K.W."/>
            <person name="Bougher N.L."/>
            <person name="Buchanan P."/>
            <person name="Buyck B."/>
            <person name="Bense V."/>
            <person name="Catcheside P."/>
            <person name="Chovatia M."/>
            <person name="Cooper J."/>
            <person name="Damon W."/>
            <person name="Desjardin D."/>
            <person name="Finy P."/>
            <person name="Geml J."/>
            <person name="Haridas S."/>
            <person name="Hughes K."/>
            <person name="Justo A."/>
            <person name="Karasinski D."/>
            <person name="Kautmanova I."/>
            <person name="Kiss B."/>
            <person name="Kocsube S."/>
            <person name="Kotiranta H."/>
            <person name="LaButti K.M."/>
            <person name="Lechner B.E."/>
            <person name="Liimatainen K."/>
            <person name="Lipzen A."/>
            <person name="Lukacs Z."/>
            <person name="Mihaltcheva S."/>
            <person name="Morgado L.N."/>
            <person name="Niskanen T."/>
            <person name="Noordeloos M.E."/>
            <person name="Ohm R.A."/>
            <person name="Ortiz-Santana B."/>
            <person name="Ovrebo C."/>
            <person name="Racz N."/>
            <person name="Riley R."/>
            <person name="Savchenko A."/>
            <person name="Shiryaev A."/>
            <person name="Soop K."/>
            <person name="Spirin V."/>
            <person name="Szebenyi C."/>
            <person name="Tomsovsky M."/>
            <person name="Tulloss R.E."/>
            <person name="Uehling J."/>
            <person name="Grigoriev I.V."/>
            <person name="Vagvolgyi C."/>
            <person name="Papp T."/>
            <person name="Martin F.M."/>
            <person name="Miettinen O."/>
            <person name="Hibbett D.S."/>
            <person name="Nagy L.G."/>
        </authorList>
    </citation>
    <scope>NUCLEOTIDE SEQUENCE [LARGE SCALE GENOMIC DNA]</scope>
    <source>
        <strain evidence="1 2">NL-1719</strain>
    </source>
</reference>
<evidence type="ECO:0000313" key="2">
    <source>
        <dbReference type="Proteomes" id="UP000308600"/>
    </source>
</evidence>
<dbReference type="EMBL" id="ML208480">
    <property type="protein sequence ID" value="TFK64313.1"/>
    <property type="molecule type" value="Genomic_DNA"/>
</dbReference>
<accession>A0ACD3AEK2</accession>
<organism evidence="1 2">
    <name type="scientific">Pluteus cervinus</name>
    <dbReference type="NCBI Taxonomy" id="181527"/>
    <lineage>
        <taxon>Eukaryota</taxon>
        <taxon>Fungi</taxon>
        <taxon>Dikarya</taxon>
        <taxon>Basidiomycota</taxon>
        <taxon>Agaricomycotina</taxon>
        <taxon>Agaricomycetes</taxon>
        <taxon>Agaricomycetidae</taxon>
        <taxon>Agaricales</taxon>
        <taxon>Pluteineae</taxon>
        <taxon>Pluteaceae</taxon>
        <taxon>Pluteus</taxon>
    </lineage>
</organism>